<dbReference type="PROSITE" id="PS00369">
    <property type="entry name" value="PTS_HPR_HIS"/>
    <property type="match status" value="1"/>
</dbReference>
<dbReference type="InterPro" id="IPR050399">
    <property type="entry name" value="HPr"/>
</dbReference>
<comment type="caution">
    <text evidence="6">The sequence shown here is derived from an EMBL/GenBank/DDBJ whole genome shotgun (WGS) entry which is preliminary data.</text>
</comment>
<dbReference type="Proteomes" id="UP000275281">
    <property type="component" value="Unassembled WGS sequence"/>
</dbReference>
<keyword evidence="4" id="KW-0598">Phosphotransferase system</keyword>
<protein>
    <submittedName>
        <fullName evidence="6">HPr family phosphocarrier protein</fullName>
    </submittedName>
</protein>
<reference evidence="6 7" key="1">
    <citation type="submission" date="2018-11" db="EMBL/GenBank/DDBJ databases">
        <authorList>
            <person name="Ye M.-Q."/>
            <person name="Du Z.-J."/>
        </authorList>
    </citation>
    <scope>NUCLEOTIDE SEQUENCE [LARGE SCALE GENOMIC DNA]</scope>
    <source>
        <strain evidence="6 7">U0105</strain>
    </source>
</reference>
<sequence length="90" mass="9825">MRKEKNITIVNKLGLHARAATQLVQVAQKYDAKCTICNGEKQADASSVLGLMMLESHQGQDVKVICEGQDAEHALSAIETLIVGKFNENE</sequence>
<evidence type="ECO:0000256" key="3">
    <source>
        <dbReference type="ARBA" id="ARBA00022490"/>
    </source>
</evidence>
<evidence type="ECO:0000256" key="2">
    <source>
        <dbReference type="ARBA" id="ARBA00010736"/>
    </source>
</evidence>
<dbReference type="NCBIfam" id="TIGR01003">
    <property type="entry name" value="PTS_HPr_family"/>
    <property type="match status" value="1"/>
</dbReference>
<evidence type="ECO:0000313" key="7">
    <source>
        <dbReference type="Proteomes" id="UP000275281"/>
    </source>
</evidence>
<evidence type="ECO:0000313" key="6">
    <source>
        <dbReference type="EMBL" id="RPJ68055.1"/>
    </source>
</evidence>
<dbReference type="Pfam" id="PF00381">
    <property type="entry name" value="PTS-HPr"/>
    <property type="match status" value="1"/>
</dbReference>
<dbReference type="AlphaFoldDB" id="A0A3N5YEC9"/>
<feature type="domain" description="HPr" evidence="5">
    <location>
        <begin position="2"/>
        <end position="89"/>
    </location>
</feature>
<dbReference type="CDD" id="cd00367">
    <property type="entry name" value="PTS-HPr_like"/>
    <property type="match status" value="1"/>
</dbReference>
<dbReference type="GO" id="GO:0009401">
    <property type="term" value="P:phosphoenolpyruvate-dependent sugar phosphotransferase system"/>
    <property type="evidence" value="ECO:0007669"/>
    <property type="project" value="UniProtKB-KW"/>
</dbReference>
<dbReference type="InterPro" id="IPR001020">
    <property type="entry name" value="PTS_HPr_His_P_site"/>
</dbReference>
<dbReference type="RefSeq" id="WP_124026057.1">
    <property type="nucleotide sequence ID" value="NZ_JBHRSN010000005.1"/>
</dbReference>
<dbReference type="SUPFAM" id="SSF55594">
    <property type="entry name" value="HPr-like"/>
    <property type="match status" value="1"/>
</dbReference>
<accession>A0A3N5YEC9</accession>
<dbReference type="InterPro" id="IPR000032">
    <property type="entry name" value="HPr-like"/>
</dbReference>
<comment type="similarity">
    <text evidence="2">Belongs to the HPr family.</text>
</comment>
<gene>
    <name evidence="6" type="ORF">DRW07_01175</name>
</gene>
<dbReference type="EMBL" id="RPOK01000001">
    <property type="protein sequence ID" value="RPJ68055.1"/>
    <property type="molecule type" value="Genomic_DNA"/>
</dbReference>
<name>A0A3N5YEC9_9ALTE</name>
<comment type="subcellular location">
    <subcellularLocation>
        <location evidence="1">Cytoplasm</location>
    </subcellularLocation>
</comment>
<dbReference type="Gene3D" id="3.30.1340.10">
    <property type="entry name" value="HPr-like"/>
    <property type="match status" value="1"/>
</dbReference>
<dbReference type="PROSITE" id="PS51350">
    <property type="entry name" value="PTS_HPR_DOM"/>
    <property type="match status" value="1"/>
</dbReference>
<dbReference type="GO" id="GO:0005737">
    <property type="term" value="C:cytoplasm"/>
    <property type="evidence" value="ECO:0007669"/>
    <property type="project" value="UniProtKB-SubCell"/>
</dbReference>
<dbReference type="PRINTS" id="PR00107">
    <property type="entry name" value="PHOSPHOCPHPR"/>
</dbReference>
<keyword evidence="3" id="KW-0963">Cytoplasm</keyword>
<dbReference type="OrthoDB" id="9798965at2"/>
<dbReference type="PANTHER" id="PTHR33705">
    <property type="entry name" value="PHOSPHOCARRIER PROTEIN HPR"/>
    <property type="match status" value="1"/>
</dbReference>
<dbReference type="PANTHER" id="PTHR33705:SF2">
    <property type="entry name" value="PHOSPHOCARRIER PROTEIN NPR"/>
    <property type="match status" value="1"/>
</dbReference>
<organism evidence="6 7">
    <name type="scientific">Alteromonas sediminis</name>
    <dbReference type="NCBI Taxonomy" id="2259342"/>
    <lineage>
        <taxon>Bacteria</taxon>
        <taxon>Pseudomonadati</taxon>
        <taxon>Pseudomonadota</taxon>
        <taxon>Gammaproteobacteria</taxon>
        <taxon>Alteromonadales</taxon>
        <taxon>Alteromonadaceae</taxon>
        <taxon>Alteromonas/Salinimonas group</taxon>
        <taxon>Alteromonas</taxon>
    </lineage>
</organism>
<evidence type="ECO:0000259" key="5">
    <source>
        <dbReference type="PROSITE" id="PS51350"/>
    </source>
</evidence>
<evidence type="ECO:0000256" key="4">
    <source>
        <dbReference type="ARBA" id="ARBA00022683"/>
    </source>
</evidence>
<dbReference type="InterPro" id="IPR035895">
    <property type="entry name" value="HPr-like_sf"/>
</dbReference>
<proteinExistence type="inferred from homology"/>
<keyword evidence="7" id="KW-1185">Reference proteome</keyword>
<evidence type="ECO:0000256" key="1">
    <source>
        <dbReference type="ARBA" id="ARBA00004496"/>
    </source>
</evidence>